<proteinExistence type="inferred from homology"/>
<dbReference type="InterPro" id="IPR029063">
    <property type="entry name" value="SAM-dependent_MTases_sf"/>
</dbReference>
<evidence type="ECO:0000256" key="1">
    <source>
        <dbReference type="ARBA" id="ARBA00038158"/>
    </source>
</evidence>
<evidence type="ECO:0000313" key="3">
    <source>
        <dbReference type="EMBL" id="KAF4976649.1"/>
    </source>
</evidence>
<dbReference type="EMBL" id="JABEYC010000506">
    <property type="protein sequence ID" value="KAF4976649.1"/>
    <property type="molecule type" value="Genomic_DNA"/>
</dbReference>
<dbReference type="InterPro" id="IPR041698">
    <property type="entry name" value="Methyltransf_25"/>
</dbReference>
<gene>
    <name evidence="3" type="ORF">FZEAL_6711</name>
</gene>
<dbReference type="AlphaFoldDB" id="A0A8H4XJ72"/>
<reference evidence="3" key="1">
    <citation type="journal article" date="2020" name="BMC Genomics">
        <title>Correction to: Identification and distribution of gene clusters required for synthesis of sphingolipid metabolism inhibitors in diverse species of the filamentous fungus Fusarium.</title>
        <authorList>
            <person name="Kim H.S."/>
            <person name="Lohmar J.M."/>
            <person name="Busman M."/>
            <person name="Brown D.W."/>
            <person name="Naumann T.A."/>
            <person name="Divon H.H."/>
            <person name="Lysoe E."/>
            <person name="Uhlig S."/>
            <person name="Proctor R.H."/>
        </authorList>
    </citation>
    <scope>NUCLEOTIDE SEQUENCE</scope>
    <source>
        <strain evidence="3">NRRL 22465</strain>
    </source>
</reference>
<dbReference type="Pfam" id="PF13649">
    <property type="entry name" value="Methyltransf_25"/>
    <property type="match status" value="1"/>
</dbReference>
<dbReference type="PANTHER" id="PTHR43591:SF110">
    <property type="entry name" value="RHODANESE DOMAIN-CONTAINING PROTEIN"/>
    <property type="match status" value="1"/>
</dbReference>
<dbReference type="Gene3D" id="3.40.50.150">
    <property type="entry name" value="Vaccinia Virus protein VP39"/>
    <property type="match status" value="1"/>
</dbReference>
<dbReference type="OrthoDB" id="66144at2759"/>
<sequence length="205" mass="22477">MSDLERSLNSSSVAETLATYDKWAKNYNDDVDKEQYVAPQSASDYVVKYLGTRDIASVKILDAGCGTGLVGQHLAKRGAKQVQGIDLSPGMLEVARQTRVYQSLSVADLSQRLDLPDHSYDVVVCVGTMTQGHVGPEAFDELVRVVKTGGIIVSTVRESVWKKNGYEDKVKELAKQGKVKLLSDQIEMQRIGEGVQAIFVVLEVQ</sequence>
<accession>A0A8H4XJ72</accession>
<keyword evidence="4" id="KW-1185">Reference proteome</keyword>
<organism evidence="3 4">
    <name type="scientific">Fusarium zealandicum</name>
    <dbReference type="NCBI Taxonomy" id="1053134"/>
    <lineage>
        <taxon>Eukaryota</taxon>
        <taxon>Fungi</taxon>
        <taxon>Dikarya</taxon>
        <taxon>Ascomycota</taxon>
        <taxon>Pezizomycotina</taxon>
        <taxon>Sordariomycetes</taxon>
        <taxon>Hypocreomycetidae</taxon>
        <taxon>Hypocreales</taxon>
        <taxon>Nectriaceae</taxon>
        <taxon>Fusarium</taxon>
        <taxon>Fusarium staphyleae species complex</taxon>
    </lineage>
</organism>
<protein>
    <recommendedName>
        <fullName evidence="2">Methyltransferase domain-containing protein</fullName>
    </recommendedName>
</protein>
<evidence type="ECO:0000259" key="2">
    <source>
        <dbReference type="Pfam" id="PF13649"/>
    </source>
</evidence>
<dbReference type="PANTHER" id="PTHR43591">
    <property type="entry name" value="METHYLTRANSFERASE"/>
    <property type="match status" value="1"/>
</dbReference>
<name>A0A8H4XJ72_9HYPO</name>
<reference evidence="3" key="2">
    <citation type="submission" date="2020-05" db="EMBL/GenBank/DDBJ databases">
        <authorList>
            <person name="Kim H.-S."/>
            <person name="Proctor R.H."/>
            <person name="Brown D.W."/>
        </authorList>
    </citation>
    <scope>NUCLEOTIDE SEQUENCE</scope>
    <source>
        <strain evidence="3">NRRL 22465</strain>
    </source>
</reference>
<evidence type="ECO:0000313" key="4">
    <source>
        <dbReference type="Proteomes" id="UP000635477"/>
    </source>
</evidence>
<comment type="similarity">
    <text evidence="1">Belongs to the methyltransferase superfamily. LaeA methyltransferase family.</text>
</comment>
<dbReference type="CDD" id="cd02440">
    <property type="entry name" value="AdoMet_MTases"/>
    <property type="match status" value="1"/>
</dbReference>
<feature type="domain" description="Methyltransferase" evidence="2">
    <location>
        <begin position="60"/>
        <end position="150"/>
    </location>
</feature>
<comment type="caution">
    <text evidence="3">The sequence shown here is derived from an EMBL/GenBank/DDBJ whole genome shotgun (WGS) entry which is preliminary data.</text>
</comment>
<dbReference type="Proteomes" id="UP000635477">
    <property type="component" value="Unassembled WGS sequence"/>
</dbReference>
<dbReference type="SUPFAM" id="SSF53335">
    <property type="entry name" value="S-adenosyl-L-methionine-dependent methyltransferases"/>
    <property type="match status" value="1"/>
</dbReference>